<dbReference type="GO" id="GO:0006308">
    <property type="term" value="P:DNA catabolic process"/>
    <property type="evidence" value="ECO:0007669"/>
    <property type="project" value="InterPro"/>
</dbReference>
<dbReference type="InterPro" id="IPR003154">
    <property type="entry name" value="S1/P1nuclease"/>
</dbReference>
<keyword evidence="3" id="KW-0479">Metal-binding</keyword>
<dbReference type="Gene3D" id="3.40.50.1580">
    <property type="entry name" value="Nucleoside phosphorylase domain"/>
    <property type="match status" value="1"/>
</dbReference>
<proteinExistence type="inferred from homology"/>
<protein>
    <recommendedName>
        <fullName evidence="8">Nucleoside phosphorylase domain-containing protein</fullName>
    </recommendedName>
</protein>
<dbReference type="PANTHER" id="PTHR33146">
    <property type="entry name" value="ENDONUCLEASE 4"/>
    <property type="match status" value="1"/>
</dbReference>
<evidence type="ECO:0000313" key="10">
    <source>
        <dbReference type="Proteomes" id="UP000053617"/>
    </source>
</evidence>
<keyword evidence="4" id="KW-0255">Endonuclease</keyword>
<name>A0A0D2FMG7_9EURO</name>
<dbReference type="GO" id="GO:0003676">
    <property type="term" value="F:nucleic acid binding"/>
    <property type="evidence" value="ECO:0007669"/>
    <property type="project" value="InterPro"/>
</dbReference>
<evidence type="ECO:0000256" key="3">
    <source>
        <dbReference type="ARBA" id="ARBA00022723"/>
    </source>
</evidence>
<dbReference type="SUPFAM" id="SSF48537">
    <property type="entry name" value="Phospholipase C/P1 nuclease"/>
    <property type="match status" value="1"/>
</dbReference>
<dbReference type="AlphaFoldDB" id="A0A0D2FMG7"/>
<dbReference type="RefSeq" id="XP_013270323.1">
    <property type="nucleotide sequence ID" value="XM_013414869.1"/>
</dbReference>
<dbReference type="GO" id="GO:0004519">
    <property type="term" value="F:endonuclease activity"/>
    <property type="evidence" value="ECO:0007669"/>
    <property type="project" value="UniProtKB-KW"/>
</dbReference>
<evidence type="ECO:0000313" key="9">
    <source>
        <dbReference type="EMBL" id="KIX03187.1"/>
    </source>
</evidence>
<evidence type="ECO:0000256" key="5">
    <source>
        <dbReference type="ARBA" id="ARBA00022801"/>
    </source>
</evidence>
<dbReference type="HOGENOM" id="CLU_025948_0_0_1"/>
<keyword evidence="10" id="KW-1185">Reference proteome</keyword>
<keyword evidence="7" id="KW-0325">Glycoprotein</keyword>
<evidence type="ECO:0000256" key="2">
    <source>
        <dbReference type="ARBA" id="ARBA00022722"/>
    </source>
</evidence>
<dbReference type="OrthoDB" id="4129906at2759"/>
<dbReference type="Proteomes" id="UP000053617">
    <property type="component" value="Unassembled WGS sequence"/>
</dbReference>
<dbReference type="GO" id="GO:0009116">
    <property type="term" value="P:nucleoside metabolic process"/>
    <property type="evidence" value="ECO:0007669"/>
    <property type="project" value="InterPro"/>
</dbReference>
<evidence type="ECO:0000256" key="7">
    <source>
        <dbReference type="ARBA" id="ARBA00023180"/>
    </source>
</evidence>
<sequence>MAPSVKEGENLRRLRDCPVCIVCGRPGEAEAIASALEILGQKLQGHEVAEVDNAHTFYYGDFDLASGEKLGYVVTSSTRQGIQSFTVHTALLFHILRPRFVIHAGVCAGYKDPSQRIQLGHVILGENAVNLEEGKFRKFGDGDIDFVPDYNIVSVRAGDMQAFADDGARAGYHYGDFISGSAVRGDAPTIFEKIRHQVKRNAIALDMEASAFLELCQYFFKESACLGVVKGVSDFGDEFKGDDPNAKQDALQNTAIALREWTTTRISSIYWDIDYSKEPAAEIVPGYYDNFVRRVLDNITQGLPPSHQPRQRRSPRVDFNGNTIVGLKIILPKDNQPRQYSTPGPISALCKKYDIIEVEVGGDHGKRGLYYKRGFLIDFPRTVNRYADTYDANYQVKVFGELLKKKEYFDIASESIKATVCSWDEFVLWLEQPQPERYANGETPAQLDVGPANGLTAGAIPKMRSLSRLRSMFLRNKVQMLQLQDDSMGWYEHHQAFAFLIHLIGDIHHPLHVEGMARGGNNIQVQFDGHVQSLHFVWDVCIPQKITQSNETNERAAAETWAAKLYQHLLSPEAQESPSAPGTWRKATQLDAPQDALLAPNFSPDVLGWAQEANQYMCKYVLADDIDSLRGKELGGLYYQGAVPIVEGLIVNAARRLVFCINMLAAHSRSWNVEGGVAR</sequence>
<gene>
    <name evidence="9" type="ORF">Z518_06739</name>
</gene>
<reference evidence="9 10" key="1">
    <citation type="submission" date="2015-01" db="EMBL/GenBank/DDBJ databases">
        <title>The Genome Sequence of Rhinocladiella mackenzie CBS 650.93.</title>
        <authorList>
            <consortium name="The Broad Institute Genomics Platform"/>
            <person name="Cuomo C."/>
            <person name="de Hoog S."/>
            <person name="Gorbushina A."/>
            <person name="Stielow B."/>
            <person name="Teixiera M."/>
            <person name="Abouelleil A."/>
            <person name="Chapman S.B."/>
            <person name="Priest M."/>
            <person name="Young S.K."/>
            <person name="Wortman J."/>
            <person name="Nusbaum C."/>
            <person name="Birren B."/>
        </authorList>
    </citation>
    <scope>NUCLEOTIDE SEQUENCE [LARGE SCALE GENOMIC DNA]</scope>
    <source>
        <strain evidence="9 10">CBS 650.93</strain>
    </source>
</reference>
<keyword evidence="5" id="KW-0378">Hydrolase</keyword>
<evidence type="ECO:0000256" key="1">
    <source>
        <dbReference type="ARBA" id="ARBA00009547"/>
    </source>
</evidence>
<dbReference type="GeneID" id="25294810"/>
<dbReference type="InterPro" id="IPR000845">
    <property type="entry name" value="Nucleoside_phosphorylase_d"/>
</dbReference>
<evidence type="ECO:0000256" key="4">
    <source>
        <dbReference type="ARBA" id="ARBA00022759"/>
    </source>
</evidence>
<dbReference type="VEuPathDB" id="FungiDB:Z518_06739"/>
<accession>A0A0D2FMG7</accession>
<dbReference type="Pfam" id="PF02265">
    <property type="entry name" value="S1-P1_nuclease"/>
    <property type="match status" value="1"/>
</dbReference>
<evidence type="ECO:0000256" key="6">
    <source>
        <dbReference type="ARBA" id="ARBA00023157"/>
    </source>
</evidence>
<organism evidence="9 10">
    <name type="scientific">Rhinocladiella mackenziei CBS 650.93</name>
    <dbReference type="NCBI Taxonomy" id="1442369"/>
    <lineage>
        <taxon>Eukaryota</taxon>
        <taxon>Fungi</taxon>
        <taxon>Dikarya</taxon>
        <taxon>Ascomycota</taxon>
        <taxon>Pezizomycotina</taxon>
        <taxon>Eurotiomycetes</taxon>
        <taxon>Chaetothyriomycetidae</taxon>
        <taxon>Chaetothyriales</taxon>
        <taxon>Herpotrichiellaceae</taxon>
        <taxon>Rhinocladiella</taxon>
    </lineage>
</organism>
<dbReference type="InterPro" id="IPR035994">
    <property type="entry name" value="Nucleoside_phosphorylase_sf"/>
</dbReference>
<comment type="similarity">
    <text evidence="1">Belongs to the nuclease type I family.</text>
</comment>
<keyword evidence="2" id="KW-0540">Nuclease</keyword>
<keyword evidence="6" id="KW-1015">Disulfide bond</keyword>
<feature type="domain" description="Nucleoside phosphorylase" evidence="8">
    <location>
        <begin position="18"/>
        <end position="248"/>
    </location>
</feature>
<dbReference type="GO" id="GO:0016788">
    <property type="term" value="F:hydrolase activity, acting on ester bonds"/>
    <property type="evidence" value="ECO:0007669"/>
    <property type="project" value="InterPro"/>
</dbReference>
<dbReference type="Pfam" id="PF01048">
    <property type="entry name" value="PNP_UDP_1"/>
    <property type="match status" value="1"/>
</dbReference>
<dbReference type="EMBL" id="KN847479">
    <property type="protein sequence ID" value="KIX03187.1"/>
    <property type="molecule type" value="Genomic_DNA"/>
</dbReference>
<dbReference type="SUPFAM" id="SSF53167">
    <property type="entry name" value="Purine and uridine phosphorylases"/>
    <property type="match status" value="1"/>
</dbReference>
<dbReference type="PANTHER" id="PTHR33146:SF26">
    <property type="entry name" value="ENDONUCLEASE 4"/>
    <property type="match status" value="1"/>
</dbReference>
<dbReference type="GO" id="GO:0046872">
    <property type="term" value="F:metal ion binding"/>
    <property type="evidence" value="ECO:0007669"/>
    <property type="project" value="UniProtKB-KW"/>
</dbReference>
<dbReference type="InterPro" id="IPR008947">
    <property type="entry name" value="PLipase_C/P1_nuclease_dom_sf"/>
</dbReference>
<dbReference type="Gene3D" id="1.10.575.10">
    <property type="entry name" value="P1 Nuclease"/>
    <property type="match status" value="1"/>
</dbReference>
<evidence type="ECO:0000259" key="8">
    <source>
        <dbReference type="Pfam" id="PF01048"/>
    </source>
</evidence>